<dbReference type="InterPro" id="IPR055312">
    <property type="entry name" value="FBL15-like"/>
</dbReference>
<accession>A0A0D3GY95</accession>
<reference evidence="1" key="1">
    <citation type="journal article" date="2009" name="Rice">
        <title>De Novo Next Generation Sequencing of Plant Genomes.</title>
        <authorList>
            <person name="Rounsley S."/>
            <person name="Marri P.R."/>
            <person name="Yu Y."/>
            <person name="He R."/>
            <person name="Sisneros N."/>
            <person name="Goicoechea J.L."/>
            <person name="Lee S.J."/>
            <person name="Angelova A."/>
            <person name="Kudrna D."/>
            <person name="Luo M."/>
            <person name="Affourtit J."/>
            <person name="Desany B."/>
            <person name="Knight J."/>
            <person name="Niazi F."/>
            <person name="Egholm M."/>
            <person name="Wing R.A."/>
        </authorList>
    </citation>
    <scope>NUCLEOTIDE SEQUENCE [LARGE SCALE GENOMIC DNA]</scope>
    <source>
        <strain evidence="1">cv. IRGC 105608</strain>
    </source>
</reference>
<dbReference type="Gramene" id="OBART08G08520.1">
    <property type="protein sequence ID" value="OBART08G08520.1"/>
    <property type="gene ID" value="OBART08G08520"/>
</dbReference>
<organism evidence="1">
    <name type="scientific">Oryza barthii</name>
    <dbReference type="NCBI Taxonomy" id="65489"/>
    <lineage>
        <taxon>Eukaryota</taxon>
        <taxon>Viridiplantae</taxon>
        <taxon>Streptophyta</taxon>
        <taxon>Embryophyta</taxon>
        <taxon>Tracheophyta</taxon>
        <taxon>Spermatophyta</taxon>
        <taxon>Magnoliopsida</taxon>
        <taxon>Liliopsida</taxon>
        <taxon>Poales</taxon>
        <taxon>Poaceae</taxon>
        <taxon>BOP clade</taxon>
        <taxon>Oryzoideae</taxon>
        <taxon>Oryzeae</taxon>
        <taxon>Oryzinae</taxon>
        <taxon>Oryza</taxon>
    </lineage>
</organism>
<dbReference type="AlphaFoldDB" id="A0A0D3GY95"/>
<protein>
    <recommendedName>
        <fullName evidence="3">F-box domain-containing protein</fullName>
    </recommendedName>
</protein>
<dbReference type="Gene3D" id="3.80.10.10">
    <property type="entry name" value="Ribonuclease Inhibitor"/>
    <property type="match status" value="1"/>
</dbReference>
<dbReference type="SUPFAM" id="SSF52047">
    <property type="entry name" value="RNI-like"/>
    <property type="match status" value="1"/>
</dbReference>
<sequence>MGKLRRVGGEGNDLISELNDDVLDSLPTMADVVRAGAASRRWRHLSTRVPSLRFGFTEDGVDAKPKRREKFDRFVAFVNHVLDARAARAGIEQLAISIQLYDRGAAHAVAAWIRGYGSSAPEMEPIAAAYSAGSCCPRLRKLRLVSVVGLKSSAVARRRRSLQQFPRNRAFGVLELNTPNLRSLKMCCYAPGTLRISAPRLEELRSSNNVIDMRWQCVEQLDVGDLSCVRGLREIDLSSRGHPVRDAGINDGPIHLLRRCTAVESLGVRLVSPDKEEKEEVDDMMKDVPHLPGVTSLTIRDSTLNERALMTGVTCLLARCNSLRYFQLNMTTPIMDSTIAAGNQTSIISLPHLTEVEISGFRGRKCEARLMERLHASATALNKITLRFDWLFTVESSREERINSLPLIPFSEVGKWAAASGDFETFMWRPCVNKTEFCGERKQM</sequence>
<dbReference type="PaxDb" id="65489-OBART08G08520.1"/>
<dbReference type="InterPro" id="IPR032675">
    <property type="entry name" value="LRR_dom_sf"/>
</dbReference>
<dbReference type="Proteomes" id="UP000026960">
    <property type="component" value="Chromosome 8"/>
</dbReference>
<dbReference type="PANTHER" id="PTHR34709">
    <property type="entry name" value="OS10G0396666 PROTEIN"/>
    <property type="match status" value="1"/>
</dbReference>
<evidence type="ECO:0008006" key="3">
    <source>
        <dbReference type="Google" id="ProtNLM"/>
    </source>
</evidence>
<reference evidence="1" key="2">
    <citation type="submission" date="2015-03" db="UniProtKB">
        <authorList>
            <consortium name="EnsemblPlants"/>
        </authorList>
    </citation>
    <scope>IDENTIFICATION</scope>
</reference>
<name>A0A0D3GY95_9ORYZ</name>
<proteinExistence type="predicted"/>
<dbReference type="EnsemblPlants" id="OBART08G08520.1">
    <property type="protein sequence ID" value="OBART08G08520.1"/>
    <property type="gene ID" value="OBART08G08520"/>
</dbReference>
<dbReference type="HOGENOM" id="CLU_017148_3_2_1"/>
<dbReference type="PANTHER" id="PTHR34709:SF28">
    <property type="entry name" value="OS08G0272601 PROTEIN"/>
    <property type="match status" value="1"/>
</dbReference>
<keyword evidence="2" id="KW-1185">Reference proteome</keyword>
<evidence type="ECO:0000313" key="2">
    <source>
        <dbReference type="Proteomes" id="UP000026960"/>
    </source>
</evidence>
<evidence type="ECO:0000313" key="1">
    <source>
        <dbReference type="EnsemblPlants" id="OBART08G08520.1"/>
    </source>
</evidence>